<dbReference type="EMBL" id="KN818269">
    <property type="protein sequence ID" value="KIL62554.1"/>
    <property type="molecule type" value="Genomic_DNA"/>
</dbReference>
<accession>A0A0C2T7J3</accession>
<reference evidence="4 5" key="1">
    <citation type="submission" date="2014-04" db="EMBL/GenBank/DDBJ databases">
        <title>Evolutionary Origins and Diversification of the Mycorrhizal Mutualists.</title>
        <authorList>
            <consortium name="DOE Joint Genome Institute"/>
            <consortium name="Mycorrhizal Genomics Consortium"/>
            <person name="Kohler A."/>
            <person name="Kuo A."/>
            <person name="Nagy L.G."/>
            <person name="Floudas D."/>
            <person name="Copeland A."/>
            <person name="Barry K.W."/>
            <person name="Cichocki N."/>
            <person name="Veneault-Fourrey C."/>
            <person name="LaButti K."/>
            <person name="Lindquist E.A."/>
            <person name="Lipzen A."/>
            <person name="Lundell T."/>
            <person name="Morin E."/>
            <person name="Murat C."/>
            <person name="Riley R."/>
            <person name="Ohm R."/>
            <person name="Sun H."/>
            <person name="Tunlid A."/>
            <person name="Henrissat B."/>
            <person name="Grigoriev I.V."/>
            <person name="Hibbett D.S."/>
            <person name="Martin F."/>
        </authorList>
    </citation>
    <scope>NUCLEOTIDE SEQUENCE [LARGE SCALE GENOMIC DNA]</scope>
    <source>
        <strain evidence="4 5">Koide BX008</strain>
    </source>
</reference>
<dbReference type="InterPro" id="IPR032387">
    <property type="entry name" value="ACAS_N"/>
</dbReference>
<dbReference type="Pfam" id="PF16177">
    <property type="entry name" value="ACAS_N"/>
    <property type="match status" value="1"/>
</dbReference>
<dbReference type="NCBIfam" id="TIGR01217">
    <property type="entry name" value="ac_ac_CoA_syn"/>
    <property type="match status" value="1"/>
</dbReference>
<dbReference type="InterPro" id="IPR042099">
    <property type="entry name" value="ANL_N_sf"/>
</dbReference>
<dbReference type="InterPro" id="IPR005914">
    <property type="entry name" value="Acac_CoA_synth"/>
</dbReference>
<dbReference type="NCBIfam" id="NF002937">
    <property type="entry name" value="PRK03584.1"/>
    <property type="match status" value="1"/>
</dbReference>
<evidence type="ECO:0000313" key="5">
    <source>
        <dbReference type="Proteomes" id="UP000054549"/>
    </source>
</evidence>
<gene>
    <name evidence="4" type="ORF">M378DRAFT_187293</name>
</gene>
<dbReference type="SUPFAM" id="SSF56801">
    <property type="entry name" value="Acetyl-CoA synthetase-like"/>
    <property type="match status" value="1"/>
</dbReference>
<keyword evidence="5" id="KW-1185">Reference proteome</keyword>
<dbReference type="GO" id="GO:0030729">
    <property type="term" value="F:acetoacetate-CoA ligase activity"/>
    <property type="evidence" value="ECO:0007669"/>
    <property type="project" value="InterPro"/>
</dbReference>
<evidence type="ECO:0000256" key="1">
    <source>
        <dbReference type="ARBA" id="ARBA00006432"/>
    </source>
</evidence>
<feature type="domain" description="Acetyl-coenzyme A synthetase N-terminal" evidence="3">
    <location>
        <begin position="43"/>
        <end position="97"/>
    </location>
</feature>
<name>A0A0C2T7J3_AMAMK</name>
<dbReference type="OrthoDB" id="10253869at2759"/>
<dbReference type="GO" id="GO:0006629">
    <property type="term" value="P:lipid metabolic process"/>
    <property type="evidence" value="ECO:0007669"/>
    <property type="project" value="InterPro"/>
</dbReference>
<dbReference type="AlphaFoldDB" id="A0A0C2T7J3"/>
<dbReference type="InterPro" id="IPR000873">
    <property type="entry name" value="AMP-dep_synth/lig_dom"/>
</dbReference>
<organism evidence="4 5">
    <name type="scientific">Amanita muscaria (strain Koide BX008)</name>
    <dbReference type="NCBI Taxonomy" id="946122"/>
    <lineage>
        <taxon>Eukaryota</taxon>
        <taxon>Fungi</taxon>
        <taxon>Dikarya</taxon>
        <taxon>Basidiomycota</taxon>
        <taxon>Agaricomycotina</taxon>
        <taxon>Agaricomycetes</taxon>
        <taxon>Agaricomycetidae</taxon>
        <taxon>Agaricales</taxon>
        <taxon>Pluteineae</taxon>
        <taxon>Amanitaceae</taxon>
        <taxon>Amanita</taxon>
    </lineage>
</organism>
<dbReference type="Proteomes" id="UP000054549">
    <property type="component" value="Unassembled WGS sequence"/>
</dbReference>
<dbReference type="InParanoid" id="A0A0C2T7J3"/>
<evidence type="ECO:0000259" key="3">
    <source>
        <dbReference type="Pfam" id="PF16177"/>
    </source>
</evidence>
<dbReference type="InterPro" id="IPR045851">
    <property type="entry name" value="AMP-bd_C_sf"/>
</dbReference>
<comment type="similarity">
    <text evidence="1">Belongs to the ATP-dependent AMP-binding enzyme family.</text>
</comment>
<evidence type="ECO:0000313" key="4">
    <source>
        <dbReference type="EMBL" id="KIL62554.1"/>
    </source>
</evidence>
<dbReference type="PANTHER" id="PTHR42921">
    <property type="entry name" value="ACETOACETYL-COA SYNTHETASE"/>
    <property type="match status" value="1"/>
</dbReference>
<dbReference type="PANTHER" id="PTHR42921:SF4">
    <property type="entry name" value="ACETOACETYL-COA SYNTHASE (AFU_ORTHOLOGUE AFUA_8G04770)"/>
    <property type="match status" value="1"/>
</dbReference>
<dbReference type="Pfam" id="PF00501">
    <property type="entry name" value="AMP-binding"/>
    <property type="match status" value="1"/>
</dbReference>
<evidence type="ECO:0000259" key="2">
    <source>
        <dbReference type="Pfam" id="PF00501"/>
    </source>
</evidence>
<protein>
    <submittedName>
        <fullName evidence="4">Uncharacterized protein</fullName>
    </submittedName>
</protein>
<feature type="domain" description="AMP-dependent synthetase/ligase" evidence="2">
    <location>
        <begin position="101"/>
        <end position="483"/>
    </location>
</feature>
<dbReference type="STRING" id="946122.A0A0C2T7J3"/>
<dbReference type="PROSITE" id="PS00455">
    <property type="entry name" value="AMP_BINDING"/>
    <property type="match status" value="1"/>
</dbReference>
<dbReference type="Gene3D" id="3.40.50.12780">
    <property type="entry name" value="N-terminal domain of ligase-like"/>
    <property type="match status" value="1"/>
</dbReference>
<sequence>MNQPPHPQPLWVPDELFKAQSSEEQLRKFINNRHYLNLGNFYDLHTYSVSDYTFWEDLWDYLEIQCSVRFSKVLEEGKLLREIPRWFPGARLNYAENLLRRNDDTIACTESNELGHLRHYSFRELHERVRSMASAFTASGLKVGDRIAAIVANSITAVVLALAATSIGAIFSSTATDLGVPAVLDRYRQIRPKILFADVEVSYGGKGIDLIPKVTEVIQDLLNHGLQMAVMLPSTLSGSETAILNCPKTMLLSKFLEKGDNRSLTFVQLPFDHPGFILYSSGTSGKPKCIVHSAGAVLMQPKKDIMQGLSCRAGETFFQYTSTGWMMWTFMLATLSIGGRLILYEGSPFYPSLPRFLRFIHDQKVNYFGTSPRFLAEVKRQGINPLNIAPFDSLRVLYSGGDVLTSALHTWAHDAFGKRVCLYSASGGTDVCGTLLSFSPTLPVYPGEIQAKALGMKIEVFDPNGKNIERTGSPGELVCTRPHPSLPICFWGDEKGEKLRATYFDTYPGIYCQGDFTLVDPQTNGIVILGRSDGVLNPSGIRFGSSEIYNIISTRFSSKIEDSICVGQRRPGIDAEEHVLLFVKVQPGYKFTAQLEEEIKEAIRRGLSRRHVPAWIGEVEDIPYNVNGKKIEIAVKKIVSGHDIEPSATIENPESFKLYIKYRNLQHRTRTRL</sequence>
<dbReference type="Gene3D" id="3.30.300.30">
    <property type="match status" value="1"/>
</dbReference>
<proteinExistence type="inferred from homology"/>
<dbReference type="HOGENOM" id="CLU_000022_3_3_1"/>
<dbReference type="InterPro" id="IPR020845">
    <property type="entry name" value="AMP-binding_CS"/>
</dbReference>